<reference evidence="2 3" key="1">
    <citation type="submission" date="2023-02" db="EMBL/GenBank/DDBJ databases">
        <title>LHISI_Scaffold_Assembly.</title>
        <authorList>
            <person name="Stuart O.P."/>
            <person name="Cleave R."/>
            <person name="Magrath M.J.L."/>
            <person name="Mikheyev A.S."/>
        </authorList>
    </citation>
    <scope>NUCLEOTIDE SEQUENCE [LARGE SCALE GENOMIC DNA]</scope>
    <source>
        <strain evidence="2">Daus_M_001</strain>
        <tissue evidence="2">Leg muscle</tissue>
    </source>
</reference>
<organism evidence="2 3">
    <name type="scientific">Dryococelus australis</name>
    <dbReference type="NCBI Taxonomy" id="614101"/>
    <lineage>
        <taxon>Eukaryota</taxon>
        <taxon>Metazoa</taxon>
        <taxon>Ecdysozoa</taxon>
        <taxon>Arthropoda</taxon>
        <taxon>Hexapoda</taxon>
        <taxon>Insecta</taxon>
        <taxon>Pterygota</taxon>
        <taxon>Neoptera</taxon>
        <taxon>Polyneoptera</taxon>
        <taxon>Phasmatodea</taxon>
        <taxon>Verophasmatodea</taxon>
        <taxon>Anareolatae</taxon>
        <taxon>Phasmatidae</taxon>
        <taxon>Eurycanthinae</taxon>
        <taxon>Dryococelus</taxon>
    </lineage>
</organism>
<evidence type="ECO:0000313" key="2">
    <source>
        <dbReference type="EMBL" id="KAJ8890248.1"/>
    </source>
</evidence>
<feature type="region of interest" description="Disordered" evidence="1">
    <location>
        <begin position="53"/>
        <end position="81"/>
    </location>
</feature>
<dbReference type="EMBL" id="JARBHB010000003">
    <property type="protein sequence ID" value="KAJ8890248.1"/>
    <property type="molecule type" value="Genomic_DNA"/>
</dbReference>
<evidence type="ECO:0000256" key="1">
    <source>
        <dbReference type="SAM" id="MobiDB-lite"/>
    </source>
</evidence>
<sequence length="212" mass="24288">MDEQVKPCKTDCTTSSDNKAQEVIITRMEGPMTHLLTCESVKEMTSEIRDIRMNSRHESTRDNTFRPKDTGDPVQYGAVSDHSRSTAVGLRRIFPPAPFPFHATHPDWSFMRGRLSSTCAQDLEIKLAFNKTSSNLINAAPDNLQTNKAKGFYSAKFKAVMKKHKINHYSMQSQQSQGIYRRHVQQDSEGQNVEAFHCEWQLRVVRYTKETC</sequence>
<keyword evidence="3" id="KW-1185">Reference proteome</keyword>
<protein>
    <submittedName>
        <fullName evidence="2">Uncharacterized protein</fullName>
    </submittedName>
</protein>
<proteinExistence type="predicted"/>
<name>A0ABQ9I0S5_9NEOP</name>
<feature type="compositionally biased region" description="Basic and acidic residues" evidence="1">
    <location>
        <begin position="53"/>
        <end position="71"/>
    </location>
</feature>
<evidence type="ECO:0000313" key="3">
    <source>
        <dbReference type="Proteomes" id="UP001159363"/>
    </source>
</evidence>
<gene>
    <name evidence="2" type="ORF">PR048_009756</name>
</gene>
<accession>A0ABQ9I0S5</accession>
<comment type="caution">
    <text evidence="2">The sequence shown here is derived from an EMBL/GenBank/DDBJ whole genome shotgun (WGS) entry which is preliminary data.</text>
</comment>
<dbReference type="Proteomes" id="UP001159363">
    <property type="component" value="Chromosome 3"/>
</dbReference>